<protein>
    <recommendedName>
        <fullName evidence="4">RNI-like protein</fullName>
    </recommendedName>
</protein>
<sequence length="950" mass="106266">MDSFAVHPLQSAEIILRVGQFIPLWIPNSNYTSSNQDDSGEFEFKPKDLLNAIAVNSQFQRILTPLLWAVFNESVFNPRAPLPPPPLPLTHYDNADAIIPRTTRPGISIDILNKYSQHFRFLECLRDYNTATDLVAPIPRFRFTCSHLQELFLSCFIEPTIASQLIQSNPYLTVLQWSFPDIAVTSALWAQDDNDTSSTGAILDLKSLFGLRRLKSLTLEGWAINPLQLRYILENNADHLQDLVLTERCYFDPTVGMNISWLDLCTSELASMTDLQASETSALVSGRRLLPPKLKLLCLDIAWARTCPSIYSLANAFPGLEALMIHPDSRLHAHKLFSNLREFCPHLSSVQCFDELWILKSKAPIPSETMVALIRSAAPGKLVDFRMGLLELDDTITDALLTHKDSLESLELVISGDDINNFRNMARILQQCSQLRKLGLSSWHQEWNAEYGTRLLLEDGGTSWACRGLETCVLNGFSSNVFEEDSYDEDSEDSEDFSDAYHDSNVEDDFDTDDEEEVVDKGVSLKGDVGVVERMPVGIPQTRVESEAERVTLRTRMGREAGNPVDLIQEQERSDIVNLEGNPATHPKNNEAAHPLSLPPPLPSLVKAKEVTSKEDEERNEAKRRTYAAEAEWIRREEKREQQRAYLRCALSLPFSYPCITKAERDRDLAWLLKTMHKAVRSGKGLIEHNPYCRAQKHRPVKESEYMEPPQALGGTRSIDTPVAVGLGPLSPIRMSTHAGGGGGGNVKEATLSAADTGHVLVPASAPVPAVTPESVLVPVSVPTNKFVSPAVGGVKALMVPVRCVTPDAVPSLEEDDYGALEDMHRFYGPYISAASRCKYPEYDEWKVILKEQEERRARIYAKRLERQKAAEKSVQERLAIQSGQDVGVEHAQEGFVPKGWEAETAGSHHEYDLASAQGQVFRTKLLTIMCAMPCMTSLTLNERVYQRRK</sequence>
<comment type="caution">
    <text evidence="2">The sequence shown here is derived from an EMBL/GenBank/DDBJ whole genome shotgun (WGS) entry which is preliminary data.</text>
</comment>
<dbReference type="InterPro" id="IPR032675">
    <property type="entry name" value="LRR_dom_sf"/>
</dbReference>
<evidence type="ECO:0000313" key="3">
    <source>
        <dbReference type="Proteomes" id="UP000823405"/>
    </source>
</evidence>
<accession>A0A9P6UNV9</accession>
<gene>
    <name evidence="2" type="ORF">BGZ97_010701</name>
</gene>
<feature type="region of interest" description="Disordered" evidence="1">
    <location>
        <begin position="484"/>
        <end position="515"/>
    </location>
</feature>
<feature type="region of interest" description="Disordered" evidence="1">
    <location>
        <begin position="699"/>
        <end position="719"/>
    </location>
</feature>
<dbReference type="OrthoDB" id="2384330at2759"/>
<reference evidence="2" key="1">
    <citation type="journal article" date="2020" name="Fungal Divers.">
        <title>Resolving the Mortierellaceae phylogeny through synthesis of multi-gene phylogenetics and phylogenomics.</title>
        <authorList>
            <person name="Vandepol N."/>
            <person name="Liber J."/>
            <person name="Desiro A."/>
            <person name="Na H."/>
            <person name="Kennedy M."/>
            <person name="Barry K."/>
            <person name="Grigoriev I.V."/>
            <person name="Miller A.N."/>
            <person name="O'Donnell K."/>
            <person name="Stajich J.E."/>
            <person name="Bonito G."/>
        </authorList>
    </citation>
    <scope>NUCLEOTIDE SEQUENCE</scope>
    <source>
        <strain evidence="2">NVP60</strain>
    </source>
</reference>
<dbReference type="Proteomes" id="UP000823405">
    <property type="component" value="Unassembled WGS sequence"/>
</dbReference>
<name>A0A9P6UNV9_9FUNG</name>
<dbReference type="Gene3D" id="3.80.10.10">
    <property type="entry name" value="Ribonuclease Inhibitor"/>
    <property type="match status" value="1"/>
</dbReference>
<evidence type="ECO:0000313" key="2">
    <source>
        <dbReference type="EMBL" id="KAG0312919.1"/>
    </source>
</evidence>
<proteinExistence type="predicted"/>
<evidence type="ECO:0000256" key="1">
    <source>
        <dbReference type="SAM" id="MobiDB-lite"/>
    </source>
</evidence>
<dbReference type="EMBL" id="JAAAIN010000567">
    <property type="protein sequence ID" value="KAG0312919.1"/>
    <property type="molecule type" value="Genomic_DNA"/>
</dbReference>
<organism evidence="2 3">
    <name type="scientific">Linnemannia gamsii</name>
    <dbReference type="NCBI Taxonomy" id="64522"/>
    <lineage>
        <taxon>Eukaryota</taxon>
        <taxon>Fungi</taxon>
        <taxon>Fungi incertae sedis</taxon>
        <taxon>Mucoromycota</taxon>
        <taxon>Mortierellomycotina</taxon>
        <taxon>Mortierellomycetes</taxon>
        <taxon>Mortierellales</taxon>
        <taxon>Mortierellaceae</taxon>
        <taxon>Linnemannia</taxon>
    </lineage>
</organism>
<feature type="compositionally biased region" description="Acidic residues" evidence="1">
    <location>
        <begin position="484"/>
        <end position="498"/>
    </location>
</feature>
<dbReference type="AlphaFoldDB" id="A0A9P6UNV9"/>
<feature type="compositionally biased region" description="Acidic residues" evidence="1">
    <location>
        <begin position="506"/>
        <end position="515"/>
    </location>
</feature>
<evidence type="ECO:0008006" key="4">
    <source>
        <dbReference type="Google" id="ProtNLM"/>
    </source>
</evidence>
<feature type="region of interest" description="Disordered" evidence="1">
    <location>
        <begin position="579"/>
        <end position="602"/>
    </location>
</feature>
<keyword evidence="3" id="KW-1185">Reference proteome</keyword>
<dbReference type="SUPFAM" id="SSF52047">
    <property type="entry name" value="RNI-like"/>
    <property type="match status" value="1"/>
</dbReference>